<evidence type="ECO:0000256" key="3">
    <source>
        <dbReference type="ARBA" id="ARBA00022475"/>
    </source>
</evidence>
<feature type="transmembrane region" description="Helical" evidence="9">
    <location>
        <begin position="265"/>
        <end position="285"/>
    </location>
</feature>
<organism evidence="10 11">
    <name type="scientific">Candidatus Amunia macphersoniae</name>
    <dbReference type="NCBI Taxonomy" id="3127014"/>
    <lineage>
        <taxon>Bacteria</taxon>
        <taxon>Bacillati</taxon>
        <taxon>Candidatus Dormiibacterota</taxon>
        <taxon>Candidatus Dormibacteria</taxon>
        <taxon>Candidatus Aeolococcales</taxon>
        <taxon>Candidatus Aeolococcaceae</taxon>
        <taxon>Candidatus Amunia</taxon>
    </lineage>
</organism>
<comment type="subcellular location">
    <subcellularLocation>
        <location evidence="1">Cell membrane</location>
        <topology evidence="1">Multi-pass membrane protein</topology>
    </subcellularLocation>
</comment>
<evidence type="ECO:0000256" key="5">
    <source>
        <dbReference type="ARBA" id="ARBA00022970"/>
    </source>
</evidence>
<dbReference type="InterPro" id="IPR001851">
    <property type="entry name" value="ABC_transp_permease"/>
</dbReference>
<feature type="transmembrane region" description="Helical" evidence="9">
    <location>
        <begin position="61"/>
        <end position="84"/>
    </location>
</feature>
<reference evidence="10 11" key="1">
    <citation type="submission" date="2020-10" db="EMBL/GenBank/DDBJ databases">
        <title>Ca. Dormibacterota MAGs.</title>
        <authorList>
            <person name="Montgomery K."/>
        </authorList>
    </citation>
    <scope>NUCLEOTIDE SEQUENCE [LARGE SCALE GENOMIC DNA]</scope>
    <source>
        <strain evidence="10">Mitchell_Peninsula_5</strain>
    </source>
</reference>
<keyword evidence="4 9" id="KW-0812">Transmembrane</keyword>
<keyword evidence="3" id="KW-1003">Cell membrane</keyword>
<keyword evidence="6 9" id="KW-1133">Transmembrane helix</keyword>
<evidence type="ECO:0000256" key="8">
    <source>
        <dbReference type="ARBA" id="ARBA00037998"/>
    </source>
</evidence>
<sequence>MTTFLQLLFNGVALGCVYALIALGFTAIHRASNVINFAQGAFLLLGAYLVSTAAVDHGFPFPLAVILGLVAMVVIGIVFQMLILRRVQGQPAFTVVMITIGLNIIIVALVSALFGNAERGNGVGDPWGNTGVHLGSVVLLWVKVWTIVVTAAILLGFFVFDRYTRYGLATRATAIDEEAALAAGIPVRRVNAIAWGLAGALATVAGIFLSGSPNVLDPSIGDIALLAFPAIIIGGLDSPIGAVVGGLVIGLVYELFDGYSSSVPWLGHNFYSIAPYIVMIAVLLVKPYGLFGRPPAERV</sequence>
<comment type="similarity">
    <text evidence="8">Belongs to the binding-protein-dependent transport system permease family. LivHM subfamily.</text>
</comment>
<gene>
    <name evidence="10" type="ORF">JF887_02440</name>
</gene>
<evidence type="ECO:0000256" key="6">
    <source>
        <dbReference type="ARBA" id="ARBA00022989"/>
    </source>
</evidence>
<dbReference type="PANTHER" id="PTHR11795">
    <property type="entry name" value="BRANCHED-CHAIN AMINO ACID TRANSPORT SYSTEM PERMEASE PROTEIN LIVH"/>
    <property type="match status" value="1"/>
</dbReference>
<feature type="transmembrane region" description="Helical" evidence="9">
    <location>
        <begin position="34"/>
        <end position="55"/>
    </location>
</feature>
<protein>
    <submittedName>
        <fullName evidence="10">Branched-chain amino acid ABC transporter permease</fullName>
    </submittedName>
</protein>
<dbReference type="Proteomes" id="UP000614410">
    <property type="component" value="Unassembled WGS sequence"/>
</dbReference>
<comment type="caution">
    <text evidence="10">The sequence shown here is derived from an EMBL/GenBank/DDBJ whole genome shotgun (WGS) entry which is preliminary data.</text>
</comment>
<feature type="transmembrane region" description="Helical" evidence="9">
    <location>
        <begin position="134"/>
        <end position="160"/>
    </location>
</feature>
<dbReference type="CDD" id="cd06582">
    <property type="entry name" value="TM_PBP1_LivH_like"/>
    <property type="match status" value="1"/>
</dbReference>
<proteinExistence type="inferred from homology"/>
<dbReference type="PANTHER" id="PTHR11795:SF445">
    <property type="entry name" value="AMINO ACID ABC TRANSPORTER PERMEASE PROTEIN"/>
    <property type="match status" value="1"/>
</dbReference>
<feature type="transmembrane region" description="Helical" evidence="9">
    <location>
        <begin position="223"/>
        <end position="253"/>
    </location>
</feature>
<evidence type="ECO:0000313" key="10">
    <source>
        <dbReference type="EMBL" id="MBJ7608277.1"/>
    </source>
</evidence>
<keyword evidence="2" id="KW-0813">Transport</keyword>
<evidence type="ECO:0000313" key="11">
    <source>
        <dbReference type="Proteomes" id="UP000614410"/>
    </source>
</evidence>
<evidence type="ECO:0000256" key="4">
    <source>
        <dbReference type="ARBA" id="ARBA00022692"/>
    </source>
</evidence>
<evidence type="ECO:0000256" key="1">
    <source>
        <dbReference type="ARBA" id="ARBA00004651"/>
    </source>
</evidence>
<dbReference type="Pfam" id="PF02653">
    <property type="entry name" value="BPD_transp_2"/>
    <property type="match status" value="1"/>
</dbReference>
<dbReference type="GO" id="GO:0005886">
    <property type="term" value="C:plasma membrane"/>
    <property type="evidence" value="ECO:0007669"/>
    <property type="project" value="UniProtKB-SubCell"/>
</dbReference>
<feature type="transmembrane region" description="Helical" evidence="9">
    <location>
        <begin position="192"/>
        <end position="211"/>
    </location>
</feature>
<evidence type="ECO:0000256" key="7">
    <source>
        <dbReference type="ARBA" id="ARBA00023136"/>
    </source>
</evidence>
<keyword evidence="5" id="KW-0029">Amino-acid transport</keyword>
<dbReference type="GO" id="GO:0006865">
    <property type="term" value="P:amino acid transport"/>
    <property type="evidence" value="ECO:0007669"/>
    <property type="project" value="UniProtKB-KW"/>
</dbReference>
<evidence type="ECO:0000256" key="9">
    <source>
        <dbReference type="SAM" id="Phobius"/>
    </source>
</evidence>
<dbReference type="EMBL" id="JAEKNN010000009">
    <property type="protein sequence ID" value="MBJ7608277.1"/>
    <property type="molecule type" value="Genomic_DNA"/>
</dbReference>
<name>A0A934KI90_9BACT</name>
<feature type="transmembrane region" description="Helical" evidence="9">
    <location>
        <begin position="91"/>
        <end position="114"/>
    </location>
</feature>
<keyword evidence="7 9" id="KW-0472">Membrane</keyword>
<accession>A0A934KI90</accession>
<dbReference type="GO" id="GO:0022857">
    <property type="term" value="F:transmembrane transporter activity"/>
    <property type="evidence" value="ECO:0007669"/>
    <property type="project" value="InterPro"/>
</dbReference>
<evidence type="ECO:0000256" key="2">
    <source>
        <dbReference type="ARBA" id="ARBA00022448"/>
    </source>
</evidence>
<feature type="transmembrane region" description="Helical" evidence="9">
    <location>
        <begin position="6"/>
        <end position="27"/>
    </location>
</feature>
<dbReference type="InterPro" id="IPR052157">
    <property type="entry name" value="BCAA_transport_permease"/>
</dbReference>
<dbReference type="AlphaFoldDB" id="A0A934KI90"/>